<organism evidence="2 3">
    <name type="scientific">Actinomyces gaoshouyii</name>
    <dbReference type="NCBI Taxonomy" id="1960083"/>
    <lineage>
        <taxon>Bacteria</taxon>
        <taxon>Bacillati</taxon>
        <taxon>Actinomycetota</taxon>
        <taxon>Actinomycetes</taxon>
        <taxon>Actinomycetales</taxon>
        <taxon>Actinomycetaceae</taxon>
        <taxon>Actinomyces</taxon>
    </lineage>
</organism>
<dbReference type="EMBL" id="BMNJ01000004">
    <property type="protein sequence ID" value="GGO98679.1"/>
    <property type="molecule type" value="Genomic_DNA"/>
</dbReference>
<dbReference type="Pfam" id="PF02796">
    <property type="entry name" value="HTH_7"/>
    <property type="match status" value="1"/>
</dbReference>
<accession>A0A8H9HEL0</accession>
<dbReference type="RefSeq" id="WP_080462508.1">
    <property type="nucleotide sequence ID" value="NZ_BMNJ01000004.1"/>
</dbReference>
<evidence type="ECO:0000313" key="3">
    <source>
        <dbReference type="Proteomes" id="UP000614239"/>
    </source>
</evidence>
<protein>
    <recommendedName>
        <fullName evidence="1">Resolvase HTH domain-containing protein</fullName>
    </recommendedName>
</protein>
<proteinExistence type="predicted"/>
<dbReference type="CDD" id="cd00569">
    <property type="entry name" value="HTH_Hin_like"/>
    <property type="match status" value="1"/>
</dbReference>
<gene>
    <name evidence="2" type="ORF">GCM10011612_14140</name>
</gene>
<dbReference type="InterPro" id="IPR009057">
    <property type="entry name" value="Homeodomain-like_sf"/>
</dbReference>
<keyword evidence="3" id="KW-1185">Reference proteome</keyword>
<dbReference type="GO" id="GO:0003677">
    <property type="term" value="F:DNA binding"/>
    <property type="evidence" value="ECO:0007669"/>
    <property type="project" value="InterPro"/>
</dbReference>
<evidence type="ECO:0000259" key="1">
    <source>
        <dbReference type="Pfam" id="PF02796"/>
    </source>
</evidence>
<reference evidence="2" key="2">
    <citation type="submission" date="2020-09" db="EMBL/GenBank/DDBJ databases">
        <authorList>
            <person name="Sun Q."/>
            <person name="Zhou Y."/>
        </authorList>
    </citation>
    <scope>NUCLEOTIDE SEQUENCE</scope>
    <source>
        <strain evidence="2">CGMCC 4.7372</strain>
    </source>
</reference>
<sequence>MAHALGGDAQALGGLGDAAIYTGRARALSEADIERARARVAAGVPKAVAARNLGVHRSTLHRALSRQAE</sequence>
<dbReference type="Gene3D" id="1.10.10.60">
    <property type="entry name" value="Homeodomain-like"/>
    <property type="match status" value="1"/>
</dbReference>
<dbReference type="InterPro" id="IPR006120">
    <property type="entry name" value="Resolvase_HTH_dom"/>
</dbReference>
<dbReference type="SUPFAM" id="SSF46689">
    <property type="entry name" value="Homeodomain-like"/>
    <property type="match status" value="1"/>
</dbReference>
<comment type="caution">
    <text evidence="2">The sequence shown here is derived from an EMBL/GenBank/DDBJ whole genome shotgun (WGS) entry which is preliminary data.</text>
</comment>
<evidence type="ECO:0000313" key="2">
    <source>
        <dbReference type="EMBL" id="GGO98679.1"/>
    </source>
</evidence>
<dbReference type="GO" id="GO:0000150">
    <property type="term" value="F:DNA strand exchange activity"/>
    <property type="evidence" value="ECO:0007669"/>
    <property type="project" value="InterPro"/>
</dbReference>
<dbReference type="Proteomes" id="UP000614239">
    <property type="component" value="Unassembled WGS sequence"/>
</dbReference>
<feature type="domain" description="Resolvase HTH" evidence="1">
    <location>
        <begin position="23"/>
        <end position="65"/>
    </location>
</feature>
<reference evidence="2" key="1">
    <citation type="journal article" date="2014" name="Int. J. Syst. Evol. Microbiol.">
        <title>Complete genome sequence of Corynebacterium casei LMG S-19264T (=DSM 44701T), isolated from a smear-ripened cheese.</title>
        <authorList>
            <consortium name="US DOE Joint Genome Institute (JGI-PGF)"/>
            <person name="Walter F."/>
            <person name="Albersmeier A."/>
            <person name="Kalinowski J."/>
            <person name="Ruckert C."/>
        </authorList>
    </citation>
    <scope>NUCLEOTIDE SEQUENCE</scope>
    <source>
        <strain evidence="2">CGMCC 4.7372</strain>
    </source>
</reference>
<dbReference type="AlphaFoldDB" id="A0A8H9HEL0"/>
<name>A0A8H9HEL0_9ACTO</name>